<keyword evidence="1" id="KW-0472">Membrane</keyword>
<proteinExistence type="predicted"/>
<organism evidence="2 3">
    <name type="scientific">Thioalkalicoccus limnaeus</name>
    <dbReference type="NCBI Taxonomy" id="120681"/>
    <lineage>
        <taxon>Bacteria</taxon>
        <taxon>Pseudomonadati</taxon>
        <taxon>Pseudomonadota</taxon>
        <taxon>Gammaproteobacteria</taxon>
        <taxon>Chromatiales</taxon>
        <taxon>Chromatiaceae</taxon>
        <taxon>Thioalkalicoccus</taxon>
    </lineage>
</organism>
<dbReference type="EMBL" id="JBDKXB010000015">
    <property type="protein sequence ID" value="MEY6433066.1"/>
    <property type="molecule type" value="Genomic_DNA"/>
</dbReference>
<keyword evidence="1" id="KW-1133">Transmembrane helix</keyword>
<keyword evidence="3" id="KW-1185">Reference proteome</keyword>
<evidence type="ECO:0000256" key="1">
    <source>
        <dbReference type="SAM" id="Phobius"/>
    </source>
</evidence>
<reference evidence="2 3" key="1">
    <citation type="submission" date="2024-05" db="EMBL/GenBank/DDBJ databases">
        <title>Genome Sequence and Characterization of the New Strain Purple Sulfur Bacterium of Genus Thioalkalicoccus.</title>
        <authorList>
            <person name="Bryantseva I.A."/>
            <person name="Kyndt J.A."/>
            <person name="Imhoff J.F."/>
        </authorList>
    </citation>
    <scope>NUCLEOTIDE SEQUENCE [LARGE SCALE GENOMIC DNA]</scope>
    <source>
        <strain evidence="2 3">Um2</strain>
    </source>
</reference>
<gene>
    <name evidence="2" type="ORF">ABC977_11685</name>
</gene>
<protein>
    <submittedName>
        <fullName evidence="2">Uncharacterized protein</fullName>
    </submittedName>
</protein>
<sequence length="56" mass="6244">MVVHRYGDPAVGFAAQYSRAGSVGKWLRLWAALFGRLFPSNAIITGIAWLRFGFDE</sequence>
<comment type="caution">
    <text evidence="2">The sequence shown here is derived from an EMBL/GenBank/DDBJ whole genome shotgun (WGS) entry which is preliminary data.</text>
</comment>
<evidence type="ECO:0000313" key="2">
    <source>
        <dbReference type="EMBL" id="MEY6433066.1"/>
    </source>
</evidence>
<evidence type="ECO:0000313" key="3">
    <source>
        <dbReference type="Proteomes" id="UP001564408"/>
    </source>
</evidence>
<accession>A0ABV4BEZ6</accession>
<dbReference type="Proteomes" id="UP001564408">
    <property type="component" value="Unassembled WGS sequence"/>
</dbReference>
<feature type="transmembrane region" description="Helical" evidence="1">
    <location>
        <begin position="29"/>
        <end position="50"/>
    </location>
</feature>
<dbReference type="RefSeq" id="WP_369667452.1">
    <property type="nucleotide sequence ID" value="NZ_JBDKXB010000015.1"/>
</dbReference>
<name>A0ABV4BEZ6_9GAMM</name>
<keyword evidence="1" id="KW-0812">Transmembrane</keyword>